<proteinExistence type="predicted"/>
<protein>
    <submittedName>
        <fullName evidence="1">Uncharacterized protein</fullName>
    </submittedName>
</protein>
<name>A0A564YLW7_HYMDI</name>
<keyword evidence="2" id="KW-1185">Reference proteome</keyword>
<reference evidence="1 2" key="1">
    <citation type="submission" date="2019-07" db="EMBL/GenBank/DDBJ databases">
        <authorList>
            <person name="Jastrzebski P J."/>
            <person name="Paukszto L."/>
            <person name="Jastrzebski P J."/>
        </authorList>
    </citation>
    <scope>NUCLEOTIDE SEQUENCE [LARGE SCALE GENOMIC DNA]</scope>
    <source>
        <strain evidence="1 2">WMS-il1</strain>
    </source>
</reference>
<dbReference type="Proteomes" id="UP000321570">
    <property type="component" value="Unassembled WGS sequence"/>
</dbReference>
<gene>
    <name evidence="1" type="ORF">WMSIL1_LOCUS7558</name>
</gene>
<dbReference type="AlphaFoldDB" id="A0A564YLW7"/>
<organism evidence="1 2">
    <name type="scientific">Hymenolepis diminuta</name>
    <name type="common">Rat tapeworm</name>
    <dbReference type="NCBI Taxonomy" id="6216"/>
    <lineage>
        <taxon>Eukaryota</taxon>
        <taxon>Metazoa</taxon>
        <taxon>Spiralia</taxon>
        <taxon>Lophotrochozoa</taxon>
        <taxon>Platyhelminthes</taxon>
        <taxon>Cestoda</taxon>
        <taxon>Eucestoda</taxon>
        <taxon>Cyclophyllidea</taxon>
        <taxon>Hymenolepididae</taxon>
        <taxon>Hymenolepis</taxon>
    </lineage>
</organism>
<evidence type="ECO:0000313" key="2">
    <source>
        <dbReference type="Proteomes" id="UP000321570"/>
    </source>
</evidence>
<sequence length="94" mass="10807">MSHASIQVCGRHRKHLPFRYPALTSKPKTGPREIFLDASYLLPLRNPETPETKRISLKNIQYGSNTQRYGPTAFVGGYRIKMINFHFQPAVNYS</sequence>
<evidence type="ECO:0000313" key="1">
    <source>
        <dbReference type="EMBL" id="VUZ48170.1"/>
    </source>
</evidence>
<dbReference type="EMBL" id="CABIJS010000277">
    <property type="protein sequence ID" value="VUZ48170.1"/>
    <property type="molecule type" value="Genomic_DNA"/>
</dbReference>
<accession>A0A564YLW7</accession>